<comment type="caution">
    <text evidence="1">The sequence shown here is derived from an EMBL/GenBank/DDBJ whole genome shotgun (WGS) entry which is preliminary data.</text>
</comment>
<dbReference type="Proteomes" id="UP000297855">
    <property type="component" value="Unassembled WGS sequence"/>
</dbReference>
<dbReference type="OrthoDB" id="336237at2"/>
<keyword evidence="2" id="KW-1185">Reference proteome</keyword>
<protein>
    <submittedName>
        <fullName evidence="1">DUF1569 domain-containing protein</fullName>
    </submittedName>
</protein>
<proteinExistence type="predicted"/>
<organism evidence="1 2">
    <name type="scientific">Leptospira fluminis</name>
    <dbReference type="NCBI Taxonomy" id="2484979"/>
    <lineage>
        <taxon>Bacteria</taxon>
        <taxon>Pseudomonadati</taxon>
        <taxon>Spirochaetota</taxon>
        <taxon>Spirochaetia</taxon>
        <taxon>Leptospirales</taxon>
        <taxon>Leptospiraceae</taxon>
        <taxon>Leptospira</taxon>
    </lineage>
</organism>
<name>A0A4R9GTN4_9LEPT</name>
<dbReference type="InterPro" id="IPR011463">
    <property type="entry name" value="DUF1569"/>
</dbReference>
<evidence type="ECO:0000313" key="2">
    <source>
        <dbReference type="Proteomes" id="UP000297855"/>
    </source>
</evidence>
<reference evidence="1" key="1">
    <citation type="journal article" date="2019" name="PLoS Negl. Trop. Dis.">
        <title>Revisiting the worldwide diversity of Leptospira species in the environment.</title>
        <authorList>
            <person name="Vincent A.T."/>
            <person name="Schiettekatte O."/>
            <person name="Bourhy P."/>
            <person name="Veyrier F.J."/>
            <person name="Picardeau M."/>
        </authorList>
    </citation>
    <scope>NUCLEOTIDE SEQUENCE [LARGE SCALE GENOMIC DNA]</scope>
    <source>
        <strain evidence="1">SCS5</strain>
    </source>
</reference>
<dbReference type="EMBL" id="RQEV01000003">
    <property type="protein sequence ID" value="TGK21215.1"/>
    <property type="molecule type" value="Genomic_DNA"/>
</dbReference>
<dbReference type="Pfam" id="PF07606">
    <property type="entry name" value="DUF1569"/>
    <property type="match status" value="1"/>
</dbReference>
<dbReference type="AlphaFoldDB" id="A0A4R9GTN4"/>
<dbReference type="PROSITE" id="PS51257">
    <property type="entry name" value="PROKAR_LIPOPROTEIN"/>
    <property type="match status" value="1"/>
</dbReference>
<sequence>MEKRIDRKEFLRSGASLTLAAVCLSGSSVLLQSCSNVAEGTTDRGLRFRTLQEADHEIENLSRAGKVLPYGDWSPFQVLVHCAESIRYSIVGYPEGKSKLFQSTLGKFALLSFSIRGKMSHDLNAPIPGAPELPKQGTLEEGVANLRKAMESFINHKGEFAPHFAYGKLSKEEYEMAHAMHIANHLSYLKISG</sequence>
<accession>A0A4R9GTN4</accession>
<gene>
    <name evidence="1" type="ORF">EHO61_05050</name>
</gene>
<evidence type="ECO:0000313" key="1">
    <source>
        <dbReference type="EMBL" id="TGK21215.1"/>
    </source>
</evidence>
<dbReference type="RefSeq" id="WP_135812503.1">
    <property type="nucleotide sequence ID" value="NZ_RQEV01000003.1"/>
</dbReference>